<sequence length="146" mass="16952">MNFNTFKLILFFCFLPLMGWAQDCTLDVGGENFNAITEIFQLNTEQKATMETLRGELLVTNKAFEDEIQKLFDQHPQSTEEDLITLANKYKVLQQKMVDASWETDKILLSTFNPKQYQLYLDLCMEALRKPIKIIPVSYKDSIAPE</sequence>
<name>A0A967E3Z6_9FLAO</name>
<feature type="signal peptide" evidence="1">
    <location>
        <begin position="1"/>
        <end position="21"/>
    </location>
</feature>
<accession>A0A967E3Z6</accession>
<dbReference type="EMBL" id="VIKU02000001">
    <property type="protein sequence ID" value="NHF57872.1"/>
    <property type="molecule type" value="Genomic_DNA"/>
</dbReference>
<dbReference type="AlphaFoldDB" id="A0A967E3Z6"/>
<evidence type="ECO:0000313" key="3">
    <source>
        <dbReference type="Proteomes" id="UP000707206"/>
    </source>
</evidence>
<dbReference type="RefSeq" id="WP_152572399.1">
    <property type="nucleotide sequence ID" value="NZ_VIKU02000001.1"/>
</dbReference>
<feature type="chain" id="PRO_5037536631" evidence="1">
    <location>
        <begin position="22"/>
        <end position="146"/>
    </location>
</feature>
<dbReference type="Proteomes" id="UP000707206">
    <property type="component" value="Unassembled WGS sequence"/>
</dbReference>
<keyword evidence="1" id="KW-0732">Signal</keyword>
<organism evidence="2 3">
    <name type="scientific">Pelagihabitans pacificus</name>
    <dbReference type="NCBI Taxonomy" id="2696054"/>
    <lineage>
        <taxon>Bacteria</taxon>
        <taxon>Pseudomonadati</taxon>
        <taxon>Bacteroidota</taxon>
        <taxon>Flavobacteriia</taxon>
        <taxon>Flavobacteriales</taxon>
        <taxon>Flavobacteriaceae</taxon>
        <taxon>Pelagihabitans</taxon>
    </lineage>
</organism>
<comment type="caution">
    <text evidence="2">The sequence shown here is derived from an EMBL/GenBank/DDBJ whole genome shotgun (WGS) entry which is preliminary data.</text>
</comment>
<proteinExistence type="predicted"/>
<reference evidence="2" key="2">
    <citation type="submission" date="2020-03" db="EMBL/GenBank/DDBJ databases">
        <title>Flavobacteriaceae bacterium strain TP-CH-4, a member of the family Flavobacteriaceae isolated from a deep-sea seamount.</title>
        <authorList>
            <person name="Zhang D.-C."/>
        </authorList>
    </citation>
    <scope>NUCLEOTIDE SEQUENCE</scope>
    <source>
        <strain evidence="2">TP-CH-4</strain>
    </source>
</reference>
<protein>
    <submittedName>
        <fullName evidence="2">Uncharacterized protein</fullName>
    </submittedName>
</protein>
<evidence type="ECO:0000256" key="1">
    <source>
        <dbReference type="SAM" id="SignalP"/>
    </source>
</evidence>
<reference evidence="2" key="1">
    <citation type="submission" date="2019-07" db="EMBL/GenBank/DDBJ databases">
        <authorList>
            <person name="De-Chao Zhang Q."/>
        </authorList>
    </citation>
    <scope>NUCLEOTIDE SEQUENCE</scope>
    <source>
        <strain evidence="2">TP-CH-4</strain>
    </source>
</reference>
<evidence type="ECO:0000313" key="2">
    <source>
        <dbReference type="EMBL" id="NHF57872.1"/>
    </source>
</evidence>
<gene>
    <name evidence="2" type="ORF">FK220_000865</name>
</gene>
<keyword evidence="3" id="KW-1185">Reference proteome</keyword>